<sequence length="80" mass="8759">MGFRCVRTLARAPVCVCLFETATTTTTHEICRRVLFCCGAASPGGNWVDPLLVLRVRPRTFADRGVGRRPSFHGVAISSH</sequence>
<accession>A0A2M4DD98</accession>
<proteinExistence type="predicted"/>
<dbReference type="EMBL" id="GGFL01011359">
    <property type="protein sequence ID" value="MBW75537.1"/>
    <property type="molecule type" value="Transcribed_RNA"/>
</dbReference>
<dbReference type="AlphaFoldDB" id="A0A2M4DD98"/>
<evidence type="ECO:0000313" key="1">
    <source>
        <dbReference type="EMBL" id="MBW75537.1"/>
    </source>
</evidence>
<name>A0A2M4DD98_ANODA</name>
<reference evidence="1" key="1">
    <citation type="submission" date="2018-01" db="EMBL/GenBank/DDBJ databases">
        <title>An insight into the sialome of Amazonian anophelines.</title>
        <authorList>
            <person name="Ribeiro J.M."/>
            <person name="Scarpassa V."/>
            <person name="Calvo E."/>
        </authorList>
    </citation>
    <scope>NUCLEOTIDE SEQUENCE</scope>
</reference>
<organism evidence="1">
    <name type="scientific">Anopheles darlingi</name>
    <name type="common">Mosquito</name>
    <dbReference type="NCBI Taxonomy" id="43151"/>
    <lineage>
        <taxon>Eukaryota</taxon>
        <taxon>Metazoa</taxon>
        <taxon>Ecdysozoa</taxon>
        <taxon>Arthropoda</taxon>
        <taxon>Hexapoda</taxon>
        <taxon>Insecta</taxon>
        <taxon>Pterygota</taxon>
        <taxon>Neoptera</taxon>
        <taxon>Endopterygota</taxon>
        <taxon>Diptera</taxon>
        <taxon>Nematocera</taxon>
        <taxon>Culicoidea</taxon>
        <taxon>Culicidae</taxon>
        <taxon>Anophelinae</taxon>
        <taxon>Anopheles</taxon>
    </lineage>
</organism>
<protein>
    <submittedName>
        <fullName evidence="1">Putative secreted protein</fullName>
    </submittedName>
</protein>